<accession>A0A2P2E9L4</accession>
<reference evidence="2 3" key="1">
    <citation type="journal article" date="2018" name="Genome Announc.">
        <title>Draft Genome Sequence of "Candidatus Phycosocius bacilliformis," an Alphaproteobacterial Ectosymbiont of the Hydrocarbon-Producing Green Alga Botryococcus braunii.</title>
        <authorList>
            <person name="Tanabe Y."/>
            <person name="Yamaguchi H."/>
            <person name="Watanabe M.M."/>
        </authorList>
    </citation>
    <scope>NUCLEOTIDE SEQUENCE [LARGE SCALE GENOMIC DNA]</scope>
    <source>
        <strain evidence="2 3">BOTRYCO-2</strain>
    </source>
</reference>
<protein>
    <submittedName>
        <fullName evidence="2">2-(Acetamidomethylene)succinate hydrolase</fullName>
        <ecNumber evidence="2">3.5.1.29</ecNumber>
    </submittedName>
</protein>
<dbReference type="Gene3D" id="3.40.50.1820">
    <property type="entry name" value="alpha/beta hydrolase"/>
    <property type="match status" value="1"/>
</dbReference>
<dbReference type="EMBL" id="BFBR01000003">
    <property type="protein sequence ID" value="GBF57752.1"/>
    <property type="molecule type" value="Genomic_DNA"/>
</dbReference>
<dbReference type="GO" id="GO:0047411">
    <property type="term" value="F:2-(acetamidomethylene)succinate hydrolase activity"/>
    <property type="evidence" value="ECO:0007669"/>
    <property type="project" value="UniProtKB-EC"/>
</dbReference>
<dbReference type="SUPFAM" id="SSF53474">
    <property type="entry name" value="alpha/beta-Hydrolases"/>
    <property type="match status" value="1"/>
</dbReference>
<dbReference type="InterPro" id="IPR029058">
    <property type="entry name" value="AB_hydrolase_fold"/>
</dbReference>
<dbReference type="PANTHER" id="PTHR43194">
    <property type="entry name" value="HYDROLASE ALPHA/BETA FOLD FAMILY"/>
    <property type="match status" value="1"/>
</dbReference>
<name>A0A2P2E9L4_9PROT</name>
<keyword evidence="3" id="KW-1185">Reference proteome</keyword>
<organism evidence="2 3">
    <name type="scientific">Candidatus Phycosocius bacilliformis</name>
    <dbReference type="NCBI Taxonomy" id="1445552"/>
    <lineage>
        <taxon>Bacteria</taxon>
        <taxon>Pseudomonadati</taxon>
        <taxon>Pseudomonadota</taxon>
        <taxon>Alphaproteobacteria</taxon>
        <taxon>Caulobacterales</taxon>
        <taxon>Caulobacterales incertae sedis</taxon>
        <taxon>Candidatus Phycosocius</taxon>
    </lineage>
</organism>
<gene>
    <name evidence="2" type="ORF">PbB2_01421</name>
</gene>
<dbReference type="AlphaFoldDB" id="A0A2P2E9L4"/>
<dbReference type="InterPro" id="IPR050228">
    <property type="entry name" value="Carboxylesterase_BioH"/>
</dbReference>
<dbReference type="Pfam" id="PF12697">
    <property type="entry name" value="Abhydrolase_6"/>
    <property type="match status" value="1"/>
</dbReference>
<keyword evidence="2" id="KW-0378">Hydrolase</keyword>
<proteinExistence type="predicted"/>
<evidence type="ECO:0000259" key="1">
    <source>
        <dbReference type="Pfam" id="PF12697"/>
    </source>
</evidence>
<dbReference type="Proteomes" id="UP000245086">
    <property type="component" value="Unassembled WGS sequence"/>
</dbReference>
<dbReference type="InterPro" id="IPR000073">
    <property type="entry name" value="AB_hydrolase_1"/>
</dbReference>
<dbReference type="EC" id="3.5.1.29" evidence="2"/>
<feature type="domain" description="AB hydrolase-1" evidence="1">
    <location>
        <begin position="18"/>
        <end position="270"/>
    </location>
</feature>
<dbReference type="PANTHER" id="PTHR43194:SF2">
    <property type="entry name" value="PEROXISOMAL MEMBRANE PROTEIN LPX1"/>
    <property type="match status" value="1"/>
</dbReference>
<sequence length="282" mass="30489">MAGLVWAREDQAGAAPALIFFHANGFCVSTYRSLLKPVAAALNAPVAAFDLRGHGLTDLPDNPDHQDNWNRFAHDIADLIGQIAPEGAVLAGHSMGGTSALLASGLRPDLVKGLCLFDPVLAPTPFYVYAHMPWVFRLWRSQFPLARAAGRRRAVFPSRAAAIEAYRGRGAFKTWPEAMLADYCEDGLTDMPDGQVRLSCAPAFEAACFAGQRHNPIKALKALRVPGRLLRGARHSTTVGTLIPLLTRCGIAVETIAETSHFLPMERPDVCGQALIELVRSV</sequence>
<evidence type="ECO:0000313" key="2">
    <source>
        <dbReference type="EMBL" id="GBF57752.1"/>
    </source>
</evidence>
<comment type="caution">
    <text evidence="2">The sequence shown here is derived from an EMBL/GenBank/DDBJ whole genome shotgun (WGS) entry which is preliminary data.</text>
</comment>
<evidence type="ECO:0000313" key="3">
    <source>
        <dbReference type="Proteomes" id="UP000245086"/>
    </source>
</evidence>